<name>A0A392WAQ4_9FABA</name>
<accession>A0A392WAQ4</accession>
<protein>
    <submittedName>
        <fullName evidence="1">Uncharacterized protein</fullName>
    </submittedName>
</protein>
<dbReference type="Proteomes" id="UP000265520">
    <property type="component" value="Unassembled WGS sequence"/>
</dbReference>
<comment type="caution">
    <text evidence="1">The sequence shown here is derived from an EMBL/GenBank/DDBJ whole genome shotgun (WGS) entry which is preliminary data.</text>
</comment>
<dbReference type="EMBL" id="LXQA011426631">
    <property type="protein sequence ID" value="MCI96869.1"/>
    <property type="molecule type" value="Genomic_DNA"/>
</dbReference>
<evidence type="ECO:0000313" key="2">
    <source>
        <dbReference type="Proteomes" id="UP000265520"/>
    </source>
</evidence>
<reference evidence="1 2" key="1">
    <citation type="journal article" date="2018" name="Front. Plant Sci.">
        <title>Red Clover (Trifolium pratense) and Zigzag Clover (T. medium) - A Picture of Genomic Similarities and Differences.</title>
        <authorList>
            <person name="Dluhosova J."/>
            <person name="Istvanek J."/>
            <person name="Nedelnik J."/>
            <person name="Repkova J."/>
        </authorList>
    </citation>
    <scope>NUCLEOTIDE SEQUENCE [LARGE SCALE GENOMIC DNA]</scope>
    <source>
        <strain evidence="2">cv. 10/8</strain>
        <tissue evidence="1">Leaf</tissue>
    </source>
</reference>
<sequence>AIGSNGARRLEVEIF</sequence>
<proteinExistence type="predicted"/>
<organism evidence="1 2">
    <name type="scientific">Trifolium medium</name>
    <dbReference type="NCBI Taxonomy" id="97028"/>
    <lineage>
        <taxon>Eukaryota</taxon>
        <taxon>Viridiplantae</taxon>
        <taxon>Streptophyta</taxon>
        <taxon>Embryophyta</taxon>
        <taxon>Tracheophyta</taxon>
        <taxon>Spermatophyta</taxon>
        <taxon>Magnoliopsida</taxon>
        <taxon>eudicotyledons</taxon>
        <taxon>Gunneridae</taxon>
        <taxon>Pentapetalae</taxon>
        <taxon>rosids</taxon>
        <taxon>fabids</taxon>
        <taxon>Fabales</taxon>
        <taxon>Fabaceae</taxon>
        <taxon>Papilionoideae</taxon>
        <taxon>50 kb inversion clade</taxon>
        <taxon>NPAAA clade</taxon>
        <taxon>Hologalegina</taxon>
        <taxon>IRL clade</taxon>
        <taxon>Trifolieae</taxon>
        <taxon>Trifolium</taxon>
    </lineage>
</organism>
<keyword evidence="2" id="KW-1185">Reference proteome</keyword>
<evidence type="ECO:0000313" key="1">
    <source>
        <dbReference type="EMBL" id="MCI96869.1"/>
    </source>
</evidence>
<feature type="non-terminal residue" evidence="1">
    <location>
        <position position="1"/>
    </location>
</feature>